<evidence type="ECO:0000259" key="4">
    <source>
        <dbReference type="PROSITE" id="PS50011"/>
    </source>
</evidence>
<keyword evidence="3" id="KW-0067">ATP-binding</keyword>
<keyword evidence="1" id="KW-0723">Serine/threonine-protein kinase</keyword>
<keyword evidence="6" id="KW-1185">Reference proteome</keyword>
<dbReference type="OrthoDB" id="413582at2759"/>
<dbReference type="InterPro" id="IPR050117">
    <property type="entry name" value="MAPK"/>
</dbReference>
<proteinExistence type="predicted"/>
<dbReference type="SUPFAM" id="SSF56112">
    <property type="entry name" value="Protein kinase-like (PK-like)"/>
    <property type="match status" value="1"/>
</dbReference>
<protein>
    <submittedName>
        <fullName evidence="5">BA75_00693T0</fullName>
    </submittedName>
</protein>
<dbReference type="Gene3D" id="1.10.510.10">
    <property type="entry name" value="Transferase(Phosphotransferase) domain 1"/>
    <property type="match status" value="1"/>
</dbReference>
<dbReference type="Proteomes" id="UP000094565">
    <property type="component" value="Chromosome 1"/>
</dbReference>
<keyword evidence="1" id="KW-0418">Kinase</keyword>
<dbReference type="InterPro" id="IPR011009">
    <property type="entry name" value="Kinase-like_dom_sf"/>
</dbReference>
<evidence type="ECO:0000313" key="5">
    <source>
        <dbReference type="EMBL" id="ANZ73500.1"/>
    </source>
</evidence>
<accession>A0A1B2J6B5</accession>
<feature type="domain" description="Protein kinase" evidence="4">
    <location>
        <begin position="1"/>
        <end position="304"/>
    </location>
</feature>
<name>A0A1B2J6B5_PICPA</name>
<keyword evidence="1" id="KW-0808">Transferase</keyword>
<organism evidence="5 6">
    <name type="scientific">Komagataella pastoris</name>
    <name type="common">Yeast</name>
    <name type="synonym">Pichia pastoris</name>
    <dbReference type="NCBI Taxonomy" id="4922"/>
    <lineage>
        <taxon>Eukaryota</taxon>
        <taxon>Fungi</taxon>
        <taxon>Dikarya</taxon>
        <taxon>Ascomycota</taxon>
        <taxon>Saccharomycotina</taxon>
        <taxon>Pichiomycetes</taxon>
        <taxon>Pichiales</taxon>
        <taxon>Pichiaceae</taxon>
        <taxon>Komagataella</taxon>
    </lineage>
</organism>
<dbReference type="Pfam" id="PF00069">
    <property type="entry name" value="Pkinase"/>
    <property type="match status" value="1"/>
</dbReference>
<keyword evidence="2" id="KW-0547">Nucleotide-binding</keyword>
<reference evidence="5 6" key="1">
    <citation type="submission" date="2016-02" db="EMBL/GenBank/DDBJ databases">
        <title>Comparative genomic and transcriptomic foundation for Pichia pastoris.</title>
        <authorList>
            <person name="Love K.R."/>
            <person name="Shah K.A."/>
            <person name="Whittaker C.A."/>
            <person name="Wu J."/>
            <person name="Bartlett M.C."/>
            <person name="Ma D."/>
            <person name="Leeson R.L."/>
            <person name="Priest M."/>
            <person name="Young S.K."/>
            <person name="Love J.C."/>
        </authorList>
    </citation>
    <scope>NUCLEOTIDE SEQUENCE [LARGE SCALE GENOMIC DNA]</scope>
    <source>
        <strain evidence="5 6">ATCC 28485</strain>
    </source>
</reference>
<dbReference type="PANTHER" id="PTHR24055">
    <property type="entry name" value="MITOGEN-ACTIVATED PROTEIN KINASE"/>
    <property type="match status" value="1"/>
</dbReference>
<dbReference type="Gene3D" id="3.30.200.20">
    <property type="entry name" value="Phosphorylase Kinase, domain 1"/>
    <property type="match status" value="1"/>
</dbReference>
<gene>
    <name evidence="5" type="primary">CAK1</name>
    <name evidence="5" type="ORF">ATY40_BA7500693</name>
</gene>
<evidence type="ECO:0000256" key="3">
    <source>
        <dbReference type="ARBA" id="ARBA00022840"/>
    </source>
</evidence>
<dbReference type="GO" id="GO:0005524">
    <property type="term" value="F:ATP binding"/>
    <property type="evidence" value="ECO:0007669"/>
    <property type="project" value="UniProtKB-KW"/>
</dbReference>
<evidence type="ECO:0000256" key="1">
    <source>
        <dbReference type="ARBA" id="ARBA00022527"/>
    </source>
</evidence>
<evidence type="ECO:0000256" key="2">
    <source>
        <dbReference type="ARBA" id="ARBA00022741"/>
    </source>
</evidence>
<dbReference type="AlphaFoldDB" id="A0A1B2J6B5"/>
<dbReference type="InterPro" id="IPR000719">
    <property type="entry name" value="Prot_kinase_dom"/>
</dbReference>
<sequence>MRVIGQGFTSTVYLSEEGNVQKKVDLDYIVAPHDPRRELKLLKKLDHPNVIKLLEWGTNSDELVLTFCYYENDLYGVIKNNTRTRFDIHSLQKTDRNQLPSESALTIVSGLCQALRYLHTEMNIIHRDINPRNIMFKKDSLEPVLIDFGISIEESQLDGICDIGTSCYRAPETLLGLPYSYGVDLWCLAVVMMLIYSQDSGELLLKLHNERDGNRVGDRLGDLALLANIFETFGTPSVEQWPDSSQSEAFVHMNFVQHPGRPVEQLLPRCEDARVKTIFEHLTVYQSSSRWDINTVVNELEKKA</sequence>
<dbReference type="PROSITE" id="PS50011">
    <property type="entry name" value="PROTEIN_KINASE_DOM"/>
    <property type="match status" value="1"/>
</dbReference>
<evidence type="ECO:0000313" key="6">
    <source>
        <dbReference type="Proteomes" id="UP000094565"/>
    </source>
</evidence>
<dbReference type="EMBL" id="CP014584">
    <property type="protein sequence ID" value="ANZ73500.1"/>
    <property type="molecule type" value="Genomic_DNA"/>
</dbReference>
<dbReference type="GO" id="GO:0004674">
    <property type="term" value="F:protein serine/threonine kinase activity"/>
    <property type="evidence" value="ECO:0007669"/>
    <property type="project" value="UniProtKB-KW"/>
</dbReference>